<name>A0A8J3E8B0_9GAMM</name>
<evidence type="ECO:0000256" key="2">
    <source>
        <dbReference type="SAM" id="SignalP"/>
    </source>
</evidence>
<evidence type="ECO:0000313" key="5">
    <source>
        <dbReference type="Proteomes" id="UP000636949"/>
    </source>
</evidence>
<dbReference type="EMBL" id="BMJS01000002">
    <property type="protein sequence ID" value="GGF89527.1"/>
    <property type="molecule type" value="Genomic_DNA"/>
</dbReference>
<dbReference type="InterPro" id="IPR011250">
    <property type="entry name" value="OMP/PagP_B-barrel"/>
</dbReference>
<dbReference type="Proteomes" id="UP000636949">
    <property type="component" value="Unassembled WGS sequence"/>
</dbReference>
<protein>
    <recommendedName>
        <fullName evidence="3">Outer membrane protein beta-barrel domain-containing protein</fullName>
    </recommendedName>
</protein>
<proteinExistence type="predicted"/>
<evidence type="ECO:0000313" key="4">
    <source>
        <dbReference type="EMBL" id="GGF89527.1"/>
    </source>
</evidence>
<organism evidence="4 5">
    <name type="scientific">Cysteiniphilum litorale</name>
    <dbReference type="NCBI Taxonomy" id="2056700"/>
    <lineage>
        <taxon>Bacteria</taxon>
        <taxon>Pseudomonadati</taxon>
        <taxon>Pseudomonadota</taxon>
        <taxon>Gammaproteobacteria</taxon>
        <taxon>Thiotrichales</taxon>
        <taxon>Fastidiosibacteraceae</taxon>
        <taxon>Cysteiniphilum</taxon>
    </lineage>
</organism>
<sequence length="289" mass="31548">MWKKSIVTSLLMTSCLGAALADDVSLPSTNFNFDVKTVSSDSTYKPMLGFVDQGKTYIKFPPTVTRNNIPLILVDQLGDGDAPIISWDQGYVVINQPSTHVKIYNPRTKKLIYDLTFPDQFNYSKVAPSPRILPYEFAGFFMGATVGMSNIGGKGNSASGGLKLGYDWHFTKGFLAGFELGLNYDGKVSKDSVDYKSWDINAMLRAKYLLQSGFNVTGKAGVAYVKNSQSTPVGQPTNSIGNSIAPRIGAEVGYLFTNGIGLNLEYDHLFSNSKVLSVNTFQVGISYIF</sequence>
<feature type="domain" description="Outer membrane protein beta-barrel" evidence="3">
    <location>
        <begin position="136"/>
        <end position="289"/>
    </location>
</feature>
<dbReference type="PROSITE" id="PS51257">
    <property type="entry name" value="PROKAR_LIPOPROTEIN"/>
    <property type="match status" value="1"/>
</dbReference>
<reference evidence="4" key="1">
    <citation type="journal article" date="2014" name="Int. J. Syst. Evol. Microbiol.">
        <title>Complete genome sequence of Corynebacterium casei LMG S-19264T (=DSM 44701T), isolated from a smear-ripened cheese.</title>
        <authorList>
            <consortium name="US DOE Joint Genome Institute (JGI-PGF)"/>
            <person name="Walter F."/>
            <person name="Albersmeier A."/>
            <person name="Kalinowski J."/>
            <person name="Ruckert C."/>
        </authorList>
    </citation>
    <scope>NUCLEOTIDE SEQUENCE</scope>
    <source>
        <strain evidence="4">CGMCC 1.15758</strain>
    </source>
</reference>
<feature type="chain" id="PRO_5035169637" description="Outer membrane protein beta-barrel domain-containing protein" evidence="2">
    <location>
        <begin position="22"/>
        <end position="289"/>
    </location>
</feature>
<keyword evidence="5" id="KW-1185">Reference proteome</keyword>
<evidence type="ECO:0000256" key="1">
    <source>
        <dbReference type="ARBA" id="ARBA00022729"/>
    </source>
</evidence>
<dbReference type="Gene3D" id="2.60.40.2500">
    <property type="match status" value="1"/>
</dbReference>
<gene>
    <name evidence="4" type="ORF">GCM10010995_03560</name>
</gene>
<dbReference type="OrthoDB" id="5735897at2"/>
<dbReference type="SUPFAM" id="SSF56925">
    <property type="entry name" value="OMPA-like"/>
    <property type="match status" value="1"/>
</dbReference>
<dbReference type="RefSeq" id="WP_157968163.1">
    <property type="nucleotide sequence ID" value="NZ_BMJS01000002.1"/>
</dbReference>
<accession>A0A8J3E8B0</accession>
<feature type="signal peptide" evidence="2">
    <location>
        <begin position="1"/>
        <end position="21"/>
    </location>
</feature>
<evidence type="ECO:0000259" key="3">
    <source>
        <dbReference type="Pfam" id="PF13505"/>
    </source>
</evidence>
<keyword evidence="1 2" id="KW-0732">Signal</keyword>
<dbReference type="AlphaFoldDB" id="A0A8J3E8B0"/>
<dbReference type="InterPro" id="IPR038161">
    <property type="entry name" value="VirB9/CagX/TrbG_C_sf"/>
</dbReference>
<comment type="caution">
    <text evidence="4">The sequence shown here is derived from an EMBL/GenBank/DDBJ whole genome shotgun (WGS) entry which is preliminary data.</text>
</comment>
<dbReference type="Gene3D" id="2.40.160.20">
    <property type="match status" value="1"/>
</dbReference>
<dbReference type="Pfam" id="PF13505">
    <property type="entry name" value="OMP_b-brl"/>
    <property type="match status" value="1"/>
</dbReference>
<reference evidence="4" key="2">
    <citation type="submission" date="2020-09" db="EMBL/GenBank/DDBJ databases">
        <authorList>
            <person name="Sun Q."/>
            <person name="Zhou Y."/>
        </authorList>
    </citation>
    <scope>NUCLEOTIDE SEQUENCE</scope>
    <source>
        <strain evidence="4">CGMCC 1.15758</strain>
    </source>
</reference>
<dbReference type="InterPro" id="IPR027385">
    <property type="entry name" value="Beta-barrel_OMP"/>
</dbReference>